<reference evidence="7" key="1">
    <citation type="submission" date="2015-05" db="EMBL/GenBank/DDBJ databases">
        <authorList>
            <person name="Urmite Genomes"/>
        </authorList>
    </citation>
    <scope>NUCLEOTIDE SEQUENCE [LARGE SCALE GENOMIC DNA]</scope>
    <source>
        <strain evidence="7">LF1</strain>
    </source>
</reference>
<protein>
    <recommendedName>
        <fullName evidence="4">Tautomerase</fullName>
        <ecNumber evidence="4">5.3.2.-</ecNumber>
    </recommendedName>
</protein>
<organism evidence="6 7">
    <name type="scientific">Neobacillus massiliamazoniensis</name>
    <dbReference type="NCBI Taxonomy" id="1499688"/>
    <lineage>
        <taxon>Bacteria</taxon>
        <taxon>Bacillati</taxon>
        <taxon>Bacillota</taxon>
        <taxon>Bacilli</taxon>
        <taxon>Bacillales</taxon>
        <taxon>Bacillaceae</taxon>
        <taxon>Neobacillus</taxon>
    </lineage>
</organism>
<dbReference type="Gene3D" id="3.30.429.10">
    <property type="entry name" value="Macrophage Migration Inhibitory Factor"/>
    <property type="match status" value="1"/>
</dbReference>
<dbReference type="PANTHER" id="PTHR35530">
    <property type="entry name" value="TAUTOMERASE-RELATED"/>
    <property type="match status" value="1"/>
</dbReference>
<dbReference type="CDD" id="cd00491">
    <property type="entry name" value="4Oxalocrotonate_Tautomerase"/>
    <property type="match status" value="1"/>
</dbReference>
<evidence type="ECO:0000256" key="4">
    <source>
        <dbReference type="RuleBase" id="RU362032"/>
    </source>
</evidence>
<dbReference type="NCBIfam" id="TIGR00013">
    <property type="entry name" value="taut"/>
    <property type="match status" value="1"/>
</dbReference>
<feature type="active site" description="Proton acceptor; via imino nitrogen" evidence="3">
    <location>
        <position position="2"/>
    </location>
</feature>
<dbReference type="EC" id="5.3.2.-" evidence="4"/>
<dbReference type="EMBL" id="CVRB01000001">
    <property type="protein sequence ID" value="CRK81510.1"/>
    <property type="molecule type" value="Genomic_DNA"/>
</dbReference>
<dbReference type="Proteomes" id="UP000199087">
    <property type="component" value="Unassembled WGS sequence"/>
</dbReference>
<dbReference type="InterPro" id="IPR018191">
    <property type="entry name" value="4-OT"/>
</dbReference>
<evidence type="ECO:0000313" key="6">
    <source>
        <dbReference type="EMBL" id="CRK81510.1"/>
    </source>
</evidence>
<dbReference type="SUPFAM" id="SSF55331">
    <property type="entry name" value="Tautomerase/MIF"/>
    <property type="match status" value="1"/>
</dbReference>
<gene>
    <name evidence="6" type="ORF">BN000_01414</name>
</gene>
<evidence type="ECO:0000313" key="7">
    <source>
        <dbReference type="Proteomes" id="UP000199087"/>
    </source>
</evidence>
<sequence length="67" mass="7454">MPIIQVHLLEGRSAELKRQLISEVTAAVSRTLGNPPETVRVLLHEVSEENWGVGGVPIVERKNKKEN</sequence>
<proteinExistence type="inferred from homology"/>
<dbReference type="NCBIfam" id="NF002571">
    <property type="entry name" value="PRK02220.1"/>
    <property type="match status" value="1"/>
</dbReference>
<keyword evidence="2 4" id="KW-0413">Isomerase</keyword>
<dbReference type="STRING" id="1499688.BN000_01414"/>
<dbReference type="Pfam" id="PF01361">
    <property type="entry name" value="Tautomerase"/>
    <property type="match status" value="1"/>
</dbReference>
<dbReference type="InterPro" id="IPR004370">
    <property type="entry name" value="4-OT-like_dom"/>
</dbReference>
<feature type="domain" description="4-oxalocrotonate tautomerase-like" evidence="5">
    <location>
        <begin position="2"/>
        <end position="60"/>
    </location>
</feature>
<comment type="similarity">
    <text evidence="1 4">Belongs to the 4-oxalocrotonate tautomerase family.</text>
</comment>
<evidence type="ECO:0000256" key="3">
    <source>
        <dbReference type="PIRSR" id="PIRSR618191-1"/>
    </source>
</evidence>
<evidence type="ECO:0000256" key="2">
    <source>
        <dbReference type="ARBA" id="ARBA00023235"/>
    </source>
</evidence>
<accession>A0A0U1NTZ3</accession>
<keyword evidence="7" id="KW-1185">Reference proteome</keyword>
<dbReference type="RefSeq" id="WP_090632677.1">
    <property type="nucleotide sequence ID" value="NZ_CVRB01000001.1"/>
</dbReference>
<name>A0A0U1NTZ3_9BACI</name>
<dbReference type="AlphaFoldDB" id="A0A0U1NTZ3"/>
<evidence type="ECO:0000259" key="5">
    <source>
        <dbReference type="Pfam" id="PF01361"/>
    </source>
</evidence>
<dbReference type="InterPro" id="IPR014347">
    <property type="entry name" value="Tautomerase/MIF_sf"/>
</dbReference>
<evidence type="ECO:0000256" key="1">
    <source>
        <dbReference type="ARBA" id="ARBA00006723"/>
    </source>
</evidence>
<dbReference type="PANTHER" id="PTHR35530:SF1">
    <property type="entry name" value="2-HYDROXYMUCONATE TAUTOMERASE"/>
    <property type="match status" value="1"/>
</dbReference>
<dbReference type="OrthoDB" id="5405937at2"/>
<dbReference type="GO" id="GO:0016853">
    <property type="term" value="F:isomerase activity"/>
    <property type="evidence" value="ECO:0007669"/>
    <property type="project" value="UniProtKB-UniRule"/>
</dbReference>